<comment type="similarity">
    <text evidence="2">Belongs to the EamA transporter family.</text>
</comment>
<feature type="transmembrane region" description="Helical" evidence="7">
    <location>
        <begin position="34"/>
        <end position="56"/>
    </location>
</feature>
<gene>
    <name evidence="9" type="ORF">BKA00_001065</name>
</gene>
<name>A0A7X0FWF8_9ACTN</name>
<evidence type="ECO:0000256" key="2">
    <source>
        <dbReference type="ARBA" id="ARBA00007362"/>
    </source>
</evidence>
<sequence>MKPGTPAPPPPTGAREPAAPAPDRGGRRGTRAGAVLAPAMFTVLWSSAFVAGVPGVGAAPPLLLMFARFAVAGALLAAYALLAGARWPRGRALAHVAVTGLLVQAVQFGCFYTALALHYPAAVISLVQGLNPVVIALAARLLGETVTRRQALGFALGAAGVVLAVADRVSLSAWGIPLCLAGLGGLSLGTLYQKRFVPVMDVRTGTATQVLVGAAAVGPLSLVLETPRVSDWTAFGGSVAWMVLVNSIAAFLLLNWMLSRSSATRVSTVFFLTPSVTAVLAWLVTGQALHPLVIGGLALGGAGVLLAAGRPAEPRAAVPLSRAGSGR</sequence>
<keyword evidence="3 7" id="KW-0812">Transmembrane</keyword>
<feature type="region of interest" description="Disordered" evidence="6">
    <location>
        <begin position="1"/>
        <end position="28"/>
    </location>
</feature>
<keyword evidence="4 7" id="KW-1133">Transmembrane helix</keyword>
<keyword evidence="10" id="KW-1185">Reference proteome</keyword>
<evidence type="ECO:0000313" key="10">
    <source>
        <dbReference type="Proteomes" id="UP000546324"/>
    </source>
</evidence>
<dbReference type="Pfam" id="PF00892">
    <property type="entry name" value="EamA"/>
    <property type="match status" value="2"/>
</dbReference>
<dbReference type="RefSeq" id="WP_185023849.1">
    <property type="nucleotide sequence ID" value="NZ_JACHMQ010000001.1"/>
</dbReference>
<dbReference type="EMBL" id="JACHMQ010000001">
    <property type="protein sequence ID" value="MBB6394151.1"/>
    <property type="molecule type" value="Genomic_DNA"/>
</dbReference>
<dbReference type="InterPro" id="IPR000620">
    <property type="entry name" value="EamA_dom"/>
</dbReference>
<comment type="caution">
    <text evidence="9">The sequence shown here is derived from an EMBL/GenBank/DDBJ whole genome shotgun (WGS) entry which is preliminary data.</text>
</comment>
<feature type="transmembrane region" description="Helical" evidence="7">
    <location>
        <begin position="204"/>
        <end position="222"/>
    </location>
</feature>
<feature type="transmembrane region" description="Helical" evidence="7">
    <location>
        <begin position="234"/>
        <end position="254"/>
    </location>
</feature>
<dbReference type="PANTHER" id="PTHR32322">
    <property type="entry name" value="INNER MEMBRANE TRANSPORTER"/>
    <property type="match status" value="1"/>
</dbReference>
<dbReference type="SUPFAM" id="SSF103481">
    <property type="entry name" value="Multidrug resistance efflux transporter EmrE"/>
    <property type="match status" value="2"/>
</dbReference>
<feature type="transmembrane region" description="Helical" evidence="7">
    <location>
        <begin position="172"/>
        <end position="192"/>
    </location>
</feature>
<evidence type="ECO:0000256" key="7">
    <source>
        <dbReference type="SAM" id="Phobius"/>
    </source>
</evidence>
<evidence type="ECO:0000256" key="6">
    <source>
        <dbReference type="SAM" id="MobiDB-lite"/>
    </source>
</evidence>
<feature type="domain" description="EamA" evidence="8">
    <location>
        <begin position="40"/>
        <end position="165"/>
    </location>
</feature>
<feature type="domain" description="EamA" evidence="8">
    <location>
        <begin position="174"/>
        <end position="307"/>
    </location>
</feature>
<feature type="transmembrane region" description="Helical" evidence="7">
    <location>
        <begin position="94"/>
        <end position="115"/>
    </location>
</feature>
<evidence type="ECO:0000256" key="1">
    <source>
        <dbReference type="ARBA" id="ARBA00004141"/>
    </source>
</evidence>
<feature type="compositionally biased region" description="Low complexity" evidence="6">
    <location>
        <begin position="13"/>
        <end position="23"/>
    </location>
</feature>
<feature type="transmembrane region" description="Helical" evidence="7">
    <location>
        <begin position="151"/>
        <end position="166"/>
    </location>
</feature>
<dbReference type="InterPro" id="IPR050638">
    <property type="entry name" value="AA-Vitamin_Transporters"/>
</dbReference>
<protein>
    <submittedName>
        <fullName evidence="9">Drug/metabolite transporter (DMT)-like permease</fullName>
    </submittedName>
</protein>
<reference evidence="9 10" key="1">
    <citation type="submission" date="2020-08" db="EMBL/GenBank/DDBJ databases">
        <title>Sequencing the genomes of 1000 actinobacteria strains.</title>
        <authorList>
            <person name="Klenk H.-P."/>
        </authorList>
    </citation>
    <scope>NUCLEOTIDE SEQUENCE [LARGE SCALE GENOMIC DNA]</scope>
    <source>
        <strain evidence="9 10">DSM 43675</strain>
    </source>
</reference>
<proteinExistence type="inferred from homology"/>
<evidence type="ECO:0000256" key="3">
    <source>
        <dbReference type="ARBA" id="ARBA00022692"/>
    </source>
</evidence>
<feature type="transmembrane region" description="Helical" evidence="7">
    <location>
        <begin position="266"/>
        <end position="283"/>
    </location>
</feature>
<dbReference type="PANTHER" id="PTHR32322:SF2">
    <property type="entry name" value="EAMA DOMAIN-CONTAINING PROTEIN"/>
    <property type="match status" value="1"/>
</dbReference>
<dbReference type="GO" id="GO:0016020">
    <property type="term" value="C:membrane"/>
    <property type="evidence" value="ECO:0007669"/>
    <property type="project" value="UniProtKB-SubCell"/>
</dbReference>
<accession>A0A7X0FWF8</accession>
<dbReference type="AlphaFoldDB" id="A0A7X0FWF8"/>
<feature type="compositionally biased region" description="Pro residues" evidence="6">
    <location>
        <begin position="1"/>
        <end position="12"/>
    </location>
</feature>
<evidence type="ECO:0000256" key="5">
    <source>
        <dbReference type="ARBA" id="ARBA00023136"/>
    </source>
</evidence>
<feature type="transmembrane region" description="Helical" evidence="7">
    <location>
        <begin position="62"/>
        <end position="82"/>
    </location>
</feature>
<evidence type="ECO:0000313" key="9">
    <source>
        <dbReference type="EMBL" id="MBB6394151.1"/>
    </source>
</evidence>
<keyword evidence="5 7" id="KW-0472">Membrane</keyword>
<evidence type="ECO:0000259" key="8">
    <source>
        <dbReference type="Pfam" id="PF00892"/>
    </source>
</evidence>
<feature type="transmembrane region" description="Helical" evidence="7">
    <location>
        <begin position="289"/>
        <end position="308"/>
    </location>
</feature>
<organism evidence="9 10">
    <name type="scientific">Actinomadura coerulea</name>
    <dbReference type="NCBI Taxonomy" id="46159"/>
    <lineage>
        <taxon>Bacteria</taxon>
        <taxon>Bacillati</taxon>
        <taxon>Actinomycetota</taxon>
        <taxon>Actinomycetes</taxon>
        <taxon>Streptosporangiales</taxon>
        <taxon>Thermomonosporaceae</taxon>
        <taxon>Actinomadura</taxon>
    </lineage>
</organism>
<feature type="transmembrane region" description="Helical" evidence="7">
    <location>
        <begin position="121"/>
        <end position="139"/>
    </location>
</feature>
<evidence type="ECO:0000256" key="4">
    <source>
        <dbReference type="ARBA" id="ARBA00022989"/>
    </source>
</evidence>
<comment type="subcellular location">
    <subcellularLocation>
        <location evidence="1">Membrane</location>
        <topology evidence="1">Multi-pass membrane protein</topology>
    </subcellularLocation>
</comment>
<dbReference type="InterPro" id="IPR037185">
    <property type="entry name" value="EmrE-like"/>
</dbReference>
<dbReference type="Proteomes" id="UP000546324">
    <property type="component" value="Unassembled WGS sequence"/>
</dbReference>